<evidence type="ECO:0000313" key="8">
    <source>
        <dbReference type="EMBL" id="GHO55235.1"/>
    </source>
</evidence>
<dbReference type="Gene3D" id="3.40.50.2020">
    <property type="match status" value="1"/>
</dbReference>
<comment type="catalytic activity">
    <reaction evidence="6">
        <text>orotidine 5'-phosphate + diphosphate = orotate + 5-phospho-alpha-D-ribose 1-diphosphate</text>
        <dbReference type="Rhea" id="RHEA:10380"/>
        <dbReference type="ChEBI" id="CHEBI:30839"/>
        <dbReference type="ChEBI" id="CHEBI:33019"/>
        <dbReference type="ChEBI" id="CHEBI:57538"/>
        <dbReference type="ChEBI" id="CHEBI:58017"/>
        <dbReference type="EC" id="2.4.2.10"/>
    </reaction>
</comment>
<gene>
    <name evidence="6 8" type="primary">pyrE</name>
    <name evidence="8" type="ORF">KSB_37100</name>
</gene>
<dbReference type="CDD" id="cd06223">
    <property type="entry name" value="PRTases_typeI"/>
    <property type="match status" value="1"/>
</dbReference>
<dbReference type="EC" id="2.4.2.10" evidence="2 6"/>
<keyword evidence="9" id="KW-1185">Reference proteome</keyword>
<dbReference type="Pfam" id="PF00156">
    <property type="entry name" value="Pribosyltran"/>
    <property type="match status" value="1"/>
</dbReference>
<evidence type="ECO:0000256" key="6">
    <source>
        <dbReference type="HAMAP-Rule" id="MF_01208"/>
    </source>
</evidence>
<dbReference type="InterPro" id="IPR029057">
    <property type="entry name" value="PRTase-like"/>
</dbReference>
<evidence type="ECO:0000256" key="5">
    <source>
        <dbReference type="ARBA" id="ARBA00022975"/>
    </source>
</evidence>
<dbReference type="RefSeq" id="WP_201371849.1">
    <property type="nucleotide sequence ID" value="NZ_BNJG01000001.1"/>
</dbReference>
<feature type="binding site" evidence="6">
    <location>
        <position position="132"/>
    </location>
    <ligand>
        <name>orotate</name>
        <dbReference type="ChEBI" id="CHEBI:30839"/>
    </ligand>
</feature>
<evidence type="ECO:0000256" key="3">
    <source>
        <dbReference type="ARBA" id="ARBA00022676"/>
    </source>
</evidence>
<dbReference type="Proteomes" id="UP000654345">
    <property type="component" value="Unassembled WGS sequence"/>
</dbReference>
<comment type="caution">
    <text evidence="8">The sequence shown here is derived from an EMBL/GenBank/DDBJ whole genome shotgun (WGS) entry which is preliminary data.</text>
</comment>
<feature type="binding site" evidence="6">
    <location>
        <position position="160"/>
    </location>
    <ligand>
        <name>orotate</name>
        <dbReference type="ChEBI" id="CHEBI:30839"/>
    </ligand>
</feature>
<dbReference type="EMBL" id="BNJG01000001">
    <property type="protein sequence ID" value="GHO55235.1"/>
    <property type="molecule type" value="Genomic_DNA"/>
</dbReference>
<reference evidence="8 9" key="1">
    <citation type="journal article" date="2021" name="Int. J. Syst. Evol. Microbiol.">
        <title>Reticulibacter mediterranei gen. nov., sp. nov., within the new family Reticulibacteraceae fam. nov., and Ktedonospora formicarum gen. nov., sp. nov., Ktedonobacter robiniae sp. nov., Dictyobacter formicarum sp. nov. and Dictyobacter arantiisoli sp. nov., belonging to the class Ktedonobacteria.</title>
        <authorList>
            <person name="Yabe S."/>
            <person name="Zheng Y."/>
            <person name="Wang C.M."/>
            <person name="Sakai Y."/>
            <person name="Abe K."/>
            <person name="Yokota A."/>
            <person name="Donadio S."/>
            <person name="Cavaletti L."/>
            <person name="Monciardini P."/>
        </authorList>
    </citation>
    <scope>NUCLEOTIDE SEQUENCE [LARGE SCALE GENOMIC DNA]</scope>
    <source>
        <strain evidence="8 9">SOSP1-30</strain>
    </source>
</reference>
<comment type="similarity">
    <text evidence="6">Belongs to the purine/pyrimidine phosphoribosyltransferase family. PyrE subfamily.</text>
</comment>
<evidence type="ECO:0000256" key="1">
    <source>
        <dbReference type="ARBA" id="ARBA00004889"/>
    </source>
</evidence>
<sequence length="220" mass="23928">MSSDATLMELFEQAGAIITNSHFVYSSGRHSSVYLNKDALYLRPELISSLCERMGQPYDPEQIDVVVGPVIGAVILSQWTAYHLTRRKLSGETRAVFAEKGSDGVDKQFFFGRGYDKFVKGSNVLVVEDILTTGGSARQTIEAVRRYGGNVIGLSVLCNRGNVGPEQVGGVPIHALVELPLQTYTAEECPFCRDGVPVNTELGKGRAFLAKQQAADAQKL</sequence>
<feature type="domain" description="Phosphoribosyltransferase" evidence="7">
    <location>
        <begin position="59"/>
        <end position="161"/>
    </location>
</feature>
<proteinExistence type="inferred from homology"/>
<comment type="pathway">
    <text evidence="1 6">Pyrimidine metabolism; UMP biosynthesis via de novo pathway; UMP from orotate: step 1/2.</text>
</comment>
<dbReference type="PANTHER" id="PTHR19278">
    <property type="entry name" value="OROTATE PHOSPHORIBOSYLTRANSFERASE"/>
    <property type="match status" value="1"/>
</dbReference>
<dbReference type="InterPro" id="IPR000836">
    <property type="entry name" value="PRTase_dom"/>
</dbReference>
<comment type="cofactor">
    <cofactor evidence="6">
        <name>Mg(2+)</name>
        <dbReference type="ChEBI" id="CHEBI:18420"/>
    </cofactor>
</comment>
<feature type="binding site" description="in other chain" evidence="6">
    <location>
        <begin position="128"/>
        <end position="136"/>
    </location>
    <ligand>
        <name>5-phospho-alpha-D-ribose 1-diphosphate</name>
        <dbReference type="ChEBI" id="CHEBI:58017"/>
        <note>ligand shared between dimeric partners</note>
    </ligand>
</feature>
<comment type="subunit">
    <text evidence="6">Homodimer.</text>
</comment>
<comment type="function">
    <text evidence="6">Catalyzes the transfer of a ribosyl phosphate group from 5-phosphoribose 1-diphosphate to orotate, leading to the formation of orotidine monophosphate (OMP).</text>
</comment>
<accession>A0ABQ3US12</accession>
<feature type="binding site" description="in other chain" evidence="6">
    <location>
        <position position="100"/>
    </location>
    <ligand>
        <name>5-phospho-alpha-D-ribose 1-diphosphate</name>
        <dbReference type="ChEBI" id="CHEBI:58017"/>
        <note>ligand shared between dimeric partners</note>
    </ligand>
</feature>
<evidence type="ECO:0000256" key="2">
    <source>
        <dbReference type="ARBA" id="ARBA00011971"/>
    </source>
</evidence>
<keyword evidence="5 6" id="KW-0665">Pyrimidine biosynthesis</keyword>
<organism evidence="8 9">
    <name type="scientific">Ktedonobacter robiniae</name>
    <dbReference type="NCBI Taxonomy" id="2778365"/>
    <lineage>
        <taxon>Bacteria</taxon>
        <taxon>Bacillati</taxon>
        <taxon>Chloroflexota</taxon>
        <taxon>Ktedonobacteria</taxon>
        <taxon>Ktedonobacterales</taxon>
        <taxon>Ktedonobacteraceae</taxon>
        <taxon>Ktedonobacter</taxon>
    </lineage>
</organism>
<comment type="caution">
    <text evidence="6">Lacks conserved residue(s) required for the propagation of feature annotation.</text>
</comment>
<dbReference type="GO" id="GO:0016757">
    <property type="term" value="F:glycosyltransferase activity"/>
    <property type="evidence" value="ECO:0007669"/>
    <property type="project" value="UniProtKB-KW"/>
</dbReference>
<evidence type="ECO:0000259" key="7">
    <source>
        <dbReference type="Pfam" id="PF00156"/>
    </source>
</evidence>
<protein>
    <recommendedName>
        <fullName evidence="2 6">Orotate phosphoribosyltransferase</fullName>
        <shortName evidence="6">OPRT</shortName>
        <shortName evidence="6">OPRTase</shortName>
        <ecNumber evidence="2 6">2.4.2.10</ecNumber>
    </recommendedName>
</protein>
<keyword evidence="6" id="KW-0460">Magnesium</keyword>
<name>A0ABQ3US12_9CHLR</name>
<evidence type="ECO:0000313" key="9">
    <source>
        <dbReference type="Proteomes" id="UP000654345"/>
    </source>
</evidence>
<dbReference type="PANTHER" id="PTHR19278:SF9">
    <property type="entry name" value="URIDINE 5'-MONOPHOSPHATE SYNTHASE"/>
    <property type="match status" value="1"/>
</dbReference>
<dbReference type="HAMAP" id="MF_01208">
    <property type="entry name" value="PyrE"/>
    <property type="match status" value="1"/>
</dbReference>
<keyword evidence="3 6" id="KW-0328">Glycosyltransferase</keyword>
<keyword evidence="4 6" id="KW-0808">Transferase</keyword>
<dbReference type="InterPro" id="IPR023031">
    <property type="entry name" value="OPRT"/>
</dbReference>
<dbReference type="SUPFAM" id="SSF53271">
    <property type="entry name" value="PRTase-like"/>
    <property type="match status" value="1"/>
</dbReference>
<evidence type="ECO:0000256" key="4">
    <source>
        <dbReference type="ARBA" id="ARBA00022679"/>
    </source>
</evidence>